<dbReference type="InterPro" id="IPR055170">
    <property type="entry name" value="GFO_IDH_MocA-like_dom"/>
</dbReference>
<organism evidence="6 7">
    <name type="scientific">Leifsonia kafniensis</name>
    <dbReference type="NCBI Taxonomy" id="475957"/>
    <lineage>
        <taxon>Bacteria</taxon>
        <taxon>Bacillati</taxon>
        <taxon>Actinomycetota</taxon>
        <taxon>Actinomycetes</taxon>
        <taxon>Micrococcales</taxon>
        <taxon>Microbacteriaceae</taxon>
        <taxon>Leifsonia</taxon>
    </lineage>
</organism>
<evidence type="ECO:0000256" key="3">
    <source>
        <dbReference type="ARBA" id="ARBA00023027"/>
    </source>
</evidence>
<gene>
    <name evidence="6" type="ORF">GCM10022381_32720</name>
</gene>
<dbReference type="PANTHER" id="PTHR43708">
    <property type="entry name" value="CONSERVED EXPRESSED OXIDOREDUCTASE (EUROFUNG)"/>
    <property type="match status" value="1"/>
</dbReference>
<keyword evidence="3" id="KW-0520">NAD</keyword>
<keyword evidence="7" id="KW-1185">Reference proteome</keyword>
<comment type="similarity">
    <text evidence="1">Belongs to the Gfo/Idh/MocA family.</text>
</comment>
<sequence>MMSDAEMTDAGATAVTDAVVTGIAVTDADATGAGVGATRTHSIALIGQGKMAQAHAAAWTALGLGDQIRYVCTPRPGSPLEDAPQARFVTDLDEVLSDPEVDIISVCSPTATHADIAIRALRAGKSVLLEKPIALTPAEAERVAAVAAESEGTFMVAQVVRFFAGYRMLRESMTDGRLGEVRAVHASRLSTPRLGETWLTDESASGGVLVDFAIHDFDQLNLFLGTPVTVTAVRGRQPGFIETTVTYADGGRGTVTTCNAMPVGYSFTSALELTGTAESASFAYSADTPDTPYAAQAEYFLHCVETGSSPELCPTESAVLALSVSLAARESLATGRTVELA</sequence>
<dbReference type="Gene3D" id="3.40.50.720">
    <property type="entry name" value="NAD(P)-binding Rossmann-like Domain"/>
    <property type="match status" value="1"/>
</dbReference>
<dbReference type="Pfam" id="PF22725">
    <property type="entry name" value="GFO_IDH_MocA_C3"/>
    <property type="match status" value="1"/>
</dbReference>
<evidence type="ECO:0000259" key="5">
    <source>
        <dbReference type="Pfam" id="PF22725"/>
    </source>
</evidence>
<reference evidence="7" key="1">
    <citation type="journal article" date="2019" name="Int. J. Syst. Evol. Microbiol.">
        <title>The Global Catalogue of Microorganisms (GCM) 10K type strain sequencing project: providing services to taxonomists for standard genome sequencing and annotation.</title>
        <authorList>
            <consortium name="The Broad Institute Genomics Platform"/>
            <consortium name="The Broad Institute Genome Sequencing Center for Infectious Disease"/>
            <person name="Wu L."/>
            <person name="Ma J."/>
        </authorList>
    </citation>
    <scope>NUCLEOTIDE SEQUENCE [LARGE SCALE GENOMIC DNA]</scope>
    <source>
        <strain evidence="7">JCM 17021</strain>
    </source>
</reference>
<accession>A0ABP7KYN9</accession>
<proteinExistence type="inferred from homology"/>
<protein>
    <submittedName>
        <fullName evidence="6">Gfo/Idh/MocA family oxidoreductase</fullName>
    </submittedName>
</protein>
<evidence type="ECO:0000256" key="2">
    <source>
        <dbReference type="ARBA" id="ARBA00023002"/>
    </source>
</evidence>
<dbReference type="Pfam" id="PF01408">
    <property type="entry name" value="GFO_IDH_MocA"/>
    <property type="match status" value="1"/>
</dbReference>
<comment type="caution">
    <text evidence="6">The sequence shown here is derived from an EMBL/GenBank/DDBJ whole genome shotgun (WGS) entry which is preliminary data.</text>
</comment>
<dbReference type="Gene3D" id="3.30.360.10">
    <property type="entry name" value="Dihydrodipicolinate Reductase, domain 2"/>
    <property type="match status" value="1"/>
</dbReference>
<feature type="domain" description="Gfo/Idh/MocA-like oxidoreductase N-terminal" evidence="4">
    <location>
        <begin position="43"/>
        <end position="157"/>
    </location>
</feature>
<evidence type="ECO:0000256" key="1">
    <source>
        <dbReference type="ARBA" id="ARBA00010928"/>
    </source>
</evidence>
<feature type="domain" description="GFO/IDH/MocA-like oxidoreductase" evidence="5">
    <location>
        <begin position="166"/>
        <end position="279"/>
    </location>
</feature>
<name>A0ABP7KYN9_9MICO</name>
<dbReference type="PANTHER" id="PTHR43708:SF5">
    <property type="entry name" value="CONSERVED EXPRESSED OXIDOREDUCTASE (EUROFUNG)-RELATED"/>
    <property type="match status" value="1"/>
</dbReference>
<dbReference type="SUPFAM" id="SSF51735">
    <property type="entry name" value="NAD(P)-binding Rossmann-fold domains"/>
    <property type="match status" value="1"/>
</dbReference>
<evidence type="ECO:0000313" key="6">
    <source>
        <dbReference type="EMBL" id="GAA3888274.1"/>
    </source>
</evidence>
<evidence type="ECO:0000313" key="7">
    <source>
        <dbReference type="Proteomes" id="UP001501803"/>
    </source>
</evidence>
<dbReference type="InterPro" id="IPR051317">
    <property type="entry name" value="Gfo/Idh/MocA_oxidoreduct"/>
</dbReference>
<dbReference type="SUPFAM" id="SSF55347">
    <property type="entry name" value="Glyceraldehyde-3-phosphate dehydrogenase-like, C-terminal domain"/>
    <property type="match status" value="1"/>
</dbReference>
<dbReference type="InterPro" id="IPR036291">
    <property type="entry name" value="NAD(P)-bd_dom_sf"/>
</dbReference>
<keyword evidence="2" id="KW-0560">Oxidoreductase</keyword>
<evidence type="ECO:0000259" key="4">
    <source>
        <dbReference type="Pfam" id="PF01408"/>
    </source>
</evidence>
<dbReference type="EMBL" id="BAABCN010000012">
    <property type="protein sequence ID" value="GAA3888274.1"/>
    <property type="molecule type" value="Genomic_DNA"/>
</dbReference>
<dbReference type="Proteomes" id="UP001501803">
    <property type="component" value="Unassembled WGS sequence"/>
</dbReference>
<dbReference type="InterPro" id="IPR000683">
    <property type="entry name" value="Gfo/Idh/MocA-like_OxRdtase_N"/>
</dbReference>